<dbReference type="Proteomes" id="UP000800041">
    <property type="component" value="Unassembled WGS sequence"/>
</dbReference>
<reference evidence="1" key="1">
    <citation type="journal article" date="2020" name="Stud. Mycol.">
        <title>101 Dothideomycetes genomes: a test case for predicting lifestyles and emergence of pathogens.</title>
        <authorList>
            <person name="Haridas S."/>
            <person name="Albert R."/>
            <person name="Binder M."/>
            <person name="Bloem J."/>
            <person name="Labutti K."/>
            <person name="Salamov A."/>
            <person name="Andreopoulos B."/>
            <person name="Baker S."/>
            <person name="Barry K."/>
            <person name="Bills G."/>
            <person name="Bluhm B."/>
            <person name="Cannon C."/>
            <person name="Castanera R."/>
            <person name="Culley D."/>
            <person name="Daum C."/>
            <person name="Ezra D."/>
            <person name="Gonzalez J."/>
            <person name="Henrissat B."/>
            <person name="Kuo A."/>
            <person name="Liang C."/>
            <person name="Lipzen A."/>
            <person name="Lutzoni F."/>
            <person name="Magnuson J."/>
            <person name="Mondo S."/>
            <person name="Nolan M."/>
            <person name="Ohm R."/>
            <person name="Pangilinan J."/>
            <person name="Park H.-J."/>
            <person name="Ramirez L."/>
            <person name="Alfaro M."/>
            <person name="Sun H."/>
            <person name="Tritt A."/>
            <person name="Yoshinaga Y."/>
            <person name="Zwiers L.-H."/>
            <person name="Turgeon B."/>
            <person name="Goodwin S."/>
            <person name="Spatafora J."/>
            <person name="Crous P."/>
            <person name="Grigoriev I."/>
        </authorList>
    </citation>
    <scope>NUCLEOTIDE SEQUENCE</scope>
    <source>
        <strain evidence="1">CBS 113979</strain>
    </source>
</reference>
<name>A0A6G1GMG2_9PEZI</name>
<sequence>MAVLERDYHGTEEKRRLSRLNSKLLNTFRGAEMSQDPIKPLQNSRSKQTYIRSWQKLACYYYRVTQDGYLRVGDKLPFLPSTRQRVAFEDMWKAAEELYEEEQGWQFEGLAYSQEMLETWYKVTNSTANAKKREQLLSAFLRAKKRVAIATKDNPKAHFGIRQEYRVSHLLFMQFEEPEPPNDQTAPDTNNEFHRLYWQVSTRDASVFMANQVNWFLLAAEVLIWASRA</sequence>
<proteinExistence type="predicted"/>
<evidence type="ECO:0000313" key="2">
    <source>
        <dbReference type="Proteomes" id="UP000800041"/>
    </source>
</evidence>
<evidence type="ECO:0000313" key="1">
    <source>
        <dbReference type="EMBL" id="KAF1981949.1"/>
    </source>
</evidence>
<dbReference type="AlphaFoldDB" id="A0A6G1GMG2"/>
<dbReference type="OrthoDB" id="3944494at2759"/>
<dbReference type="EMBL" id="ML977190">
    <property type="protein sequence ID" value="KAF1981949.1"/>
    <property type="molecule type" value="Genomic_DNA"/>
</dbReference>
<protein>
    <submittedName>
        <fullName evidence="1">Uncharacterized protein</fullName>
    </submittedName>
</protein>
<gene>
    <name evidence="1" type="ORF">K402DRAFT_424927</name>
</gene>
<keyword evidence="2" id="KW-1185">Reference proteome</keyword>
<organism evidence="1 2">
    <name type="scientific">Aulographum hederae CBS 113979</name>
    <dbReference type="NCBI Taxonomy" id="1176131"/>
    <lineage>
        <taxon>Eukaryota</taxon>
        <taxon>Fungi</taxon>
        <taxon>Dikarya</taxon>
        <taxon>Ascomycota</taxon>
        <taxon>Pezizomycotina</taxon>
        <taxon>Dothideomycetes</taxon>
        <taxon>Pleosporomycetidae</taxon>
        <taxon>Aulographales</taxon>
        <taxon>Aulographaceae</taxon>
    </lineage>
</organism>
<accession>A0A6G1GMG2</accession>